<name>A0A9J6EFQ7_RHIMP</name>
<evidence type="ECO:0000313" key="4">
    <source>
        <dbReference type="Proteomes" id="UP000821866"/>
    </source>
</evidence>
<organism evidence="3 4">
    <name type="scientific">Rhipicephalus microplus</name>
    <name type="common">Cattle tick</name>
    <name type="synonym">Boophilus microplus</name>
    <dbReference type="NCBI Taxonomy" id="6941"/>
    <lineage>
        <taxon>Eukaryota</taxon>
        <taxon>Metazoa</taxon>
        <taxon>Ecdysozoa</taxon>
        <taxon>Arthropoda</taxon>
        <taxon>Chelicerata</taxon>
        <taxon>Arachnida</taxon>
        <taxon>Acari</taxon>
        <taxon>Parasitiformes</taxon>
        <taxon>Ixodida</taxon>
        <taxon>Ixodoidea</taxon>
        <taxon>Ixodidae</taxon>
        <taxon>Rhipicephalinae</taxon>
        <taxon>Rhipicephalus</taxon>
        <taxon>Boophilus</taxon>
    </lineage>
</organism>
<dbReference type="EMBL" id="JABSTU010000004">
    <property type="protein sequence ID" value="KAH8032981.1"/>
    <property type="molecule type" value="Genomic_DNA"/>
</dbReference>
<keyword evidence="1" id="KW-0732">Signal</keyword>
<dbReference type="Pfam" id="PF20146">
    <property type="entry name" value="NRF"/>
    <property type="match status" value="1"/>
</dbReference>
<dbReference type="AlphaFoldDB" id="A0A9J6EFQ7"/>
<comment type="caution">
    <text evidence="3">The sequence shown here is derived from an EMBL/GenBank/DDBJ whole genome shotgun (WGS) entry which is preliminary data.</text>
</comment>
<feature type="signal peptide" evidence="1">
    <location>
        <begin position="1"/>
        <end position="24"/>
    </location>
</feature>
<dbReference type="Proteomes" id="UP000821866">
    <property type="component" value="Chromosome 2"/>
</dbReference>
<evidence type="ECO:0000313" key="3">
    <source>
        <dbReference type="EMBL" id="KAH8032981.1"/>
    </source>
</evidence>
<reference evidence="3" key="1">
    <citation type="journal article" date="2020" name="Cell">
        <title>Large-Scale Comparative Analyses of Tick Genomes Elucidate Their Genetic Diversity and Vector Capacities.</title>
        <authorList>
            <consortium name="Tick Genome and Microbiome Consortium (TIGMIC)"/>
            <person name="Jia N."/>
            <person name="Wang J."/>
            <person name="Shi W."/>
            <person name="Du L."/>
            <person name="Sun Y."/>
            <person name="Zhan W."/>
            <person name="Jiang J.F."/>
            <person name="Wang Q."/>
            <person name="Zhang B."/>
            <person name="Ji P."/>
            <person name="Bell-Sakyi L."/>
            <person name="Cui X.M."/>
            <person name="Yuan T.T."/>
            <person name="Jiang B.G."/>
            <person name="Yang W.F."/>
            <person name="Lam T.T."/>
            <person name="Chang Q.C."/>
            <person name="Ding S.J."/>
            <person name="Wang X.J."/>
            <person name="Zhu J.G."/>
            <person name="Ruan X.D."/>
            <person name="Zhao L."/>
            <person name="Wei J.T."/>
            <person name="Ye R.Z."/>
            <person name="Que T.C."/>
            <person name="Du C.H."/>
            <person name="Zhou Y.H."/>
            <person name="Cheng J.X."/>
            <person name="Dai P.F."/>
            <person name="Guo W.B."/>
            <person name="Han X.H."/>
            <person name="Huang E.J."/>
            <person name="Li L.F."/>
            <person name="Wei W."/>
            <person name="Gao Y.C."/>
            <person name="Liu J.Z."/>
            <person name="Shao H.Z."/>
            <person name="Wang X."/>
            <person name="Wang C.C."/>
            <person name="Yang T.C."/>
            <person name="Huo Q.B."/>
            <person name="Li W."/>
            <person name="Chen H.Y."/>
            <person name="Chen S.E."/>
            <person name="Zhou L.G."/>
            <person name="Ni X.B."/>
            <person name="Tian J.H."/>
            <person name="Sheng Y."/>
            <person name="Liu T."/>
            <person name="Pan Y.S."/>
            <person name="Xia L.Y."/>
            <person name="Li J."/>
            <person name="Zhao F."/>
            <person name="Cao W.C."/>
        </authorList>
    </citation>
    <scope>NUCLEOTIDE SEQUENCE</scope>
    <source>
        <strain evidence="3">Rmic-2018</strain>
    </source>
</reference>
<dbReference type="InterPro" id="IPR006621">
    <property type="entry name" value="Nose-resist-to-fluoxetine_N"/>
</dbReference>
<gene>
    <name evidence="3" type="ORF">HPB51_004729</name>
</gene>
<sequence>MKTRQWLTIGVMCCFLSHMPVSLAHHVEESSPNSTMLPTQQSSTANLATKIRHFAGNFAQSIPPWIKQRMLQAEVSIECSLGLLKTLRGLSNLEPWTLRRILPSWGSLTAAYAFPSGYRAASTKEQVQPDNSDISSAIYADDNTIESKIASVGHTEKNVPKSHTYSRETPFSYQARTIARKFRATGLPTHPLIDSSGKVPGNLFIGSVSELGSFDECLATVVRDESGRELVRAQYCSLYVRPESDSSIIDLFKPALLMTHPKKELTLFYFRRGHGRKMKNTWSGLPRAANSAWHAWCSELPQQRHQ</sequence>
<feature type="chain" id="PRO_5039923848" description="Nose resistant-to-fluoxetine protein N-terminal domain-containing protein" evidence="1">
    <location>
        <begin position="25"/>
        <end position="306"/>
    </location>
</feature>
<reference evidence="3" key="2">
    <citation type="submission" date="2021-09" db="EMBL/GenBank/DDBJ databases">
        <authorList>
            <person name="Jia N."/>
            <person name="Wang J."/>
            <person name="Shi W."/>
            <person name="Du L."/>
            <person name="Sun Y."/>
            <person name="Zhan W."/>
            <person name="Jiang J."/>
            <person name="Wang Q."/>
            <person name="Zhang B."/>
            <person name="Ji P."/>
            <person name="Sakyi L.B."/>
            <person name="Cui X."/>
            <person name="Yuan T."/>
            <person name="Jiang B."/>
            <person name="Yang W."/>
            <person name="Lam T.T.-Y."/>
            <person name="Chang Q."/>
            <person name="Ding S."/>
            <person name="Wang X."/>
            <person name="Zhu J."/>
            <person name="Ruan X."/>
            <person name="Zhao L."/>
            <person name="Wei J."/>
            <person name="Que T."/>
            <person name="Du C."/>
            <person name="Cheng J."/>
            <person name="Dai P."/>
            <person name="Han X."/>
            <person name="Huang E."/>
            <person name="Gao Y."/>
            <person name="Liu J."/>
            <person name="Shao H."/>
            <person name="Ye R."/>
            <person name="Li L."/>
            <person name="Wei W."/>
            <person name="Wang X."/>
            <person name="Wang C."/>
            <person name="Huo Q."/>
            <person name="Li W."/>
            <person name="Guo W."/>
            <person name="Chen H."/>
            <person name="Chen S."/>
            <person name="Zhou L."/>
            <person name="Zhou L."/>
            <person name="Ni X."/>
            <person name="Tian J."/>
            <person name="Zhou Y."/>
            <person name="Sheng Y."/>
            <person name="Liu T."/>
            <person name="Pan Y."/>
            <person name="Xia L."/>
            <person name="Li J."/>
            <person name="Zhao F."/>
            <person name="Cao W."/>
        </authorList>
    </citation>
    <scope>NUCLEOTIDE SEQUENCE</scope>
    <source>
        <strain evidence="3">Rmic-2018</strain>
        <tissue evidence="3">Larvae</tissue>
    </source>
</reference>
<accession>A0A9J6EFQ7</accession>
<proteinExistence type="predicted"/>
<protein>
    <recommendedName>
        <fullName evidence="2">Nose resistant-to-fluoxetine protein N-terminal domain-containing protein</fullName>
    </recommendedName>
</protein>
<keyword evidence="4" id="KW-1185">Reference proteome</keyword>
<feature type="domain" description="Nose resistant-to-fluoxetine protein N-terminal" evidence="2">
    <location>
        <begin position="188"/>
        <end position="248"/>
    </location>
</feature>
<evidence type="ECO:0000259" key="2">
    <source>
        <dbReference type="Pfam" id="PF20146"/>
    </source>
</evidence>
<dbReference type="VEuPathDB" id="VectorBase:LOC119160792"/>
<evidence type="ECO:0000256" key="1">
    <source>
        <dbReference type="SAM" id="SignalP"/>
    </source>
</evidence>